<dbReference type="EMBL" id="JAMZDX010000003">
    <property type="protein sequence ID" value="MCP2310223.1"/>
    <property type="molecule type" value="Genomic_DNA"/>
</dbReference>
<feature type="region of interest" description="Disordered" evidence="1">
    <location>
        <begin position="1"/>
        <end position="62"/>
    </location>
</feature>
<evidence type="ECO:0000256" key="1">
    <source>
        <dbReference type="SAM" id="MobiDB-lite"/>
    </source>
</evidence>
<name>A0ABT1IYI8_9ACTN</name>
<dbReference type="Proteomes" id="UP001206483">
    <property type="component" value="Unassembled WGS sequence"/>
</dbReference>
<feature type="compositionally biased region" description="Basic and acidic residues" evidence="1">
    <location>
        <begin position="1"/>
        <end position="16"/>
    </location>
</feature>
<reference evidence="2 3" key="1">
    <citation type="submission" date="2022-06" db="EMBL/GenBank/DDBJ databases">
        <title>Sequencing the genomes of 1000 actinobacteria strains.</title>
        <authorList>
            <person name="Klenk H.-P."/>
        </authorList>
    </citation>
    <scope>NUCLEOTIDE SEQUENCE [LARGE SCALE GENOMIC DNA]</scope>
    <source>
        <strain evidence="2 3">DSM 41656</strain>
    </source>
</reference>
<comment type="caution">
    <text evidence="2">The sequence shown here is derived from an EMBL/GenBank/DDBJ whole genome shotgun (WGS) entry which is preliminary data.</text>
</comment>
<proteinExistence type="predicted"/>
<organism evidence="2 3">
    <name type="scientific">Kitasatospora paracochleata</name>
    <dbReference type="NCBI Taxonomy" id="58354"/>
    <lineage>
        <taxon>Bacteria</taxon>
        <taxon>Bacillati</taxon>
        <taxon>Actinomycetota</taxon>
        <taxon>Actinomycetes</taxon>
        <taxon>Kitasatosporales</taxon>
        <taxon>Streptomycetaceae</taxon>
        <taxon>Kitasatospora</taxon>
    </lineage>
</organism>
<evidence type="ECO:0000313" key="2">
    <source>
        <dbReference type="EMBL" id="MCP2310223.1"/>
    </source>
</evidence>
<gene>
    <name evidence="2" type="ORF">FHR36_003356</name>
</gene>
<keyword evidence="3" id="KW-1185">Reference proteome</keyword>
<evidence type="ECO:0000313" key="3">
    <source>
        <dbReference type="Proteomes" id="UP001206483"/>
    </source>
</evidence>
<dbReference type="RefSeq" id="WP_253798020.1">
    <property type="nucleotide sequence ID" value="NZ_BAAAUB010000026.1"/>
</dbReference>
<protein>
    <recommendedName>
        <fullName evidence="4">Antitoxin</fullName>
    </recommendedName>
</protein>
<evidence type="ECO:0008006" key="4">
    <source>
        <dbReference type="Google" id="ProtNLM"/>
    </source>
</evidence>
<accession>A0ABT1IYI8</accession>
<sequence>MGKSDQFKGKAHELMDQAKSALSNKVPESEQDAEKARDDAPDAAQPGPETAENAPEETEGPW</sequence>